<keyword evidence="2" id="KW-1185">Reference proteome</keyword>
<organism evidence="1 2">
    <name type="scientific">Euplotes crassus</name>
    <dbReference type="NCBI Taxonomy" id="5936"/>
    <lineage>
        <taxon>Eukaryota</taxon>
        <taxon>Sar</taxon>
        <taxon>Alveolata</taxon>
        <taxon>Ciliophora</taxon>
        <taxon>Intramacronucleata</taxon>
        <taxon>Spirotrichea</taxon>
        <taxon>Hypotrichia</taxon>
        <taxon>Euplotida</taxon>
        <taxon>Euplotidae</taxon>
        <taxon>Moneuplotes</taxon>
    </lineage>
</organism>
<reference evidence="1" key="1">
    <citation type="submission" date="2023-07" db="EMBL/GenBank/DDBJ databases">
        <authorList>
            <consortium name="AG Swart"/>
            <person name="Singh M."/>
            <person name="Singh A."/>
            <person name="Seah K."/>
            <person name="Emmerich C."/>
        </authorList>
    </citation>
    <scope>NUCLEOTIDE SEQUENCE</scope>
    <source>
        <strain evidence="1">DP1</strain>
    </source>
</reference>
<dbReference type="EMBL" id="CAMPGE010028808">
    <property type="protein sequence ID" value="CAI2386309.1"/>
    <property type="molecule type" value="Genomic_DNA"/>
</dbReference>
<proteinExistence type="predicted"/>
<gene>
    <name evidence="1" type="ORF">ECRASSUSDP1_LOCUS27919</name>
</gene>
<evidence type="ECO:0000313" key="1">
    <source>
        <dbReference type="EMBL" id="CAI2386309.1"/>
    </source>
</evidence>
<name>A0AAD1Y891_EUPCR</name>
<accession>A0AAD1Y891</accession>
<dbReference type="AlphaFoldDB" id="A0AAD1Y891"/>
<comment type="caution">
    <text evidence="1">The sequence shown here is derived from an EMBL/GenBank/DDBJ whole genome shotgun (WGS) entry which is preliminary data.</text>
</comment>
<dbReference type="Proteomes" id="UP001295684">
    <property type="component" value="Unassembled WGS sequence"/>
</dbReference>
<protein>
    <submittedName>
        <fullName evidence="1">Uncharacterized protein</fullName>
    </submittedName>
</protein>
<sequence>MNLPVVALLTEINDLSKIDINTNYLYPGNIFASLADINSEQLNSLIDPIEPELEIREESLGLEELQGKLASPRPSSCTDSEAPVEFEKVFEVTKVANRTKRLNLFKPCFDANEVKDNNTSASLKSSGYRKDVAYKTAIRILKRFFKNTYKSQNRDINERDHKMLSIEDICTRMQSLLASFIPQELLTQDLVYYTIGITGIKSIPNIPSMLAIQKEVTDFKSCAQAFSMKKFEKTLSSESFITLCCYISQKSNDPRTSVLRDGILRTIS</sequence>
<evidence type="ECO:0000313" key="2">
    <source>
        <dbReference type="Proteomes" id="UP001295684"/>
    </source>
</evidence>